<dbReference type="AlphaFoldDB" id="J9FFX0"/>
<dbReference type="Pfam" id="PF02096">
    <property type="entry name" value="60KD_IMP"/>
    <property type="match status" value="1"/>
</dbReference>
<accession>J9FFX0</accession>
<keyword evidence="2" id="KW-0813">Transport</keyword>
<dbReference type="PANTHER" id="PTHR12428">
    <property type="entry name" value="OXA1"/>
    <property type="match status" value="1"/>
</dbReference>
<dbReference type="InterPro" id="IPR028055">
    <property type="entry name" value="YidC/Oxa/ALB_C"/>
</dbReference>
<evidence type="ECO:0000256" key="2">
    <source>
        <dbReference type="ARBA" id="ARBA00022448"/>
    </source>
</evidence>
<dbReference type="CDD" id="cd20070">
    <property type="entry name" value="5TM_YidC_Alb3"/>
    <property type="match status" value="1"/>
</dbReference>
<keyword evidence="5" id="KW-0653">Protein transport</keyword>
<keyword evidence="7 9" id="KW-0472">Membrane</keyword>
<dbReference type="NCBIfam" id="TIGR03592">
    <property type="entry name" value="yidC_oxa1_cterm"/>
    <property type="match status" value="1"/>
</dbReference>
<evidence type="ECO:0000256" key="6">
    <source>
        <dbReference type="ARBA" id="ARBA00022989"/>
    </source>
</evidence>
<keyword evidence="4 9" id="KW-0812">Transmembrane</keyword>
<evidence type="ECO:0000259" key="10">
    <source>
        <dbReference type="Pfam" id="PF02096"/>
    </source>
</evidence>
<evidence type="ECO:0000313" key="11">
    <source>
        <dbReference type="EMBL" id="EJW93821.1"/>
    </source>
</evidence>
<dbReference type="GO" id="GO:0005886">
    <property type="term" value="C:plasma membrane"/>
    <property type="evidence" value="ECO:0007669"/>
    <property type="project" value="UniProtKB-SubCell"/>
</dbReference>
<gene>
    <name evidence="11" type="ORF">EVA_18072</name>
</gene>
<keyword evidence="6 9" id="KW-1133">Transmembrane helix</keyword>
<keyword evidence="8" id="KW-0143">Chaperone</keyword>
<sequence length="202" mass="23687">MKEYTTQATANFDPTGTKASQFQFYFGPNNYRLLQSMDNYKVSNFDNDLQELVYLGWPIVKWINRYFTLYVFDFFTRMGLPMGIVLLLITLLLRVIVYAPTKKSYLSSAKMRVLKPKVDEIAAKYPKEEDAMKRQQEMMLLYSQYGVSPMGGCLPMLIQMPIWIAMFNFVPNAIELRQQSFLWADDLSTYDSLLSWDYEVWG</sequence>
<name>J9FFX0_9ZZZZ</name>
<keyword evidence="3" id="KW-1003">Cell membrane</keyword>
<evidence type="ECO:0000256" key="1">
    <source>
        <dbReference type="ARBA" id="ARBA00004651"/>
    </source>
</evidence>
<reference evidence="11" key="1">
    <citation type="journal article" date="2012" name="PLoS ONE">
        <title>Gene sets for utilization of primary and secondary nutrition supplies in the distal gut of endangered iberian lynx.</title>
        <authorList>
            <person name="Alcaide M."/>
            <person name="Messina E."/>
            <person name="Richter M."/>
            <person name="Bargiela R."/>
            <person name="Peplies J."/>
            <person name="Huws S.A."/>
            <person name="Newbold C.J."/>
            <person name="Golyshin P.N."/>
            <person name="Simon M.A."/>
            <person name="Lopez G."/>
            <person name="Yakimov M.M."/>
            <person name="Ferrer M."/>
        </authorList>
    </citation>
    <scope>NUCLEOTIDE SEQUENCE</scope>
</reference>
<dbReference type="EMBL" id="AMCI01006744">
    <property type="protein sequence ID" value="EJW93821.1"/>
    <property type="molecule type" value="Genomic_DNA"/>
</dbReference>
<evidence type="ECO:0000256" key="5">
    <source>
        <dbReference type="ARBA" id="ARBA00022927"/>
    </source>
</evidence>
<evidence type="ECO:0000256" key="8">
    <source>
        <dbReference type="ARBA" id="ARBA00023186"/>
    </source>
</evidence>
<dbReference type="GO" id="GO:0015031">
    <property type="term" value="P:protein transport"/>
    <property type="evidence" value="ECO:0007669"/>
    <property type="project" value="UniProtKB-KW"/>
</dbReference>
<evidence type="ECO:0000256" key="3">
    <source>
        <dbReference type="ARBA" id="ARBA00022475"/>
    </source>
</evidence>
<protein>
    <submittedName>
        <fullName evidence="11">Inner membrane protein translocase component YidC</fullName>
    </submittedName>
</protein>
<evidence type="ECO:0000256" key="7">
    <source>
        <dbReference type="ARBA" id="ARBA00023136"/>
    </source>
</evidence>
<dbReference type="GO" id="GO:0051205">
    <property type="term" value="P:protein insertion into membrane"/>
    <property type="evidence" value="ECO:0007669"/>
    <property type="project" value="TreeGrafter"/>
</dbReference>
<dbReference type="GO" id="GO:0032977">
    <property type="term" value="F:membrane insertase activity"/>
    <property type="evidence" value="ECO:0007669"/>
    <property type="project" value="InterPro"/>
</dbReference>
<evidence type="ECO:0000256" key="4">
    <source>
        <dbReference type="ARBA" id="ARBA00022692"/>
    </source>
</evidence>
<dbReference type="PANTHER" id="PTHR12428:SF65">
    <property type="entry name" value="CYTOCHROME C OXIDASE ASSEMBLY PROTEIN COX18, MITOCHONDRIAL"/>
    <property type="match status" value="1"/>
</dbReference>
<proteinExistence type="predicted"/>
<feature type="transmembrane region" description="Helical" evidence="9">
    <location>
        <begin position="78"/>
        <end position="101"/>
    </location>
</feature>
<feature type="domain" description="Membrane insertase YidC/Oxa/ALB C-terminal" evidence="10">
    <location>
        <begin position="83"/>
        <end position="191"/>
    </location>
</feature>
<comment type="caution">
    <text evidence="11">The sequence shown here is derived from an EMBL/GenBank/DDBJ whole genome shotgun (WGS) entry which is preliminary data.</text>
</comment>
<comment type="subcellular location">
    <subcellularLocation>
        <location evidence="1">Cell membrane</location>
        <topology evidence="1">Multi-pass membrane protein</topology>
    </subcellularLocation>
</comment>
<feature type="non-terminal residue" evidence="11">
    <location>
        <position position="202"/>
    </location>
</feature>
<evidence type="ECO:0000256" key="9">
    <source>
        <dbReference type="SAM" id="Phobius"/>
    </source>
</evidence>
<dbReference type="InterPro" id="IPR001708">
    <property type="entry name" value="YidC/ALB3/OXA1/COX18"/>
</dbReference>
<organism evidence="11">
    <name type="scientific">gut metagenome</name>
    <dbReference type="NCBI Taxonomy" id="749906"/>
    <lineage>
        <taxon>unclassified sequences</taxon>
        <taxon>metagenomes</taxon>
        <taxon>organismal metagenomes</taxon>
    </lineage>
</organism>
<dbReference type="InterPro" id="IPR047196">
    <property type="entry name" value="YidC_ALB_C"/>
</dbReference>